<keyword evidence="2 3" id="KW-0067">ATP-binding</keyword>
<keyword evidence="1 3" id="KW-0547">Nucleotide-binding</keyword>
<dbReference type="Pfam" id="PF00012">
    <property type="entry name" value="HSP70"/>
    <property type="match status" value="1"/>
</dbReference>
<evidence type="ECO:0008006" key="6">
    <source>
        <dbReference type="Google" id="ProtNLM"/>
    </source>
</evidence>
<dbReference type="InParanoid" id="D8M508"/>
<dbReference type="PROSITE" id="PS00297">
    <property type="entry name" value="HSP70_1"/>
    <property type="match status" value="1"/>
</dbReference>
<keyword evidence="5" id="KW-1185">Reference proteome</keyword>
<dbReference type="InterPro" id="IPR013126">
    <property type="entry name" value="Hsp_70_fam"/>
</dbReference>
<dbReference type="Gene3D" id="2.60.34.10">
    <property type="entry name" value="Substrate Binding Domain Of DNAk, Chain A, domain 1"/>
    <property type="match status" value="1"/>
</dbReference>
<evidence type="ECO:0000256" key="2">
    <source>
        <dbReference type="ARBA" id="ARBA00022840"/>
    </source>
</evidence>
<evidence type="ECO:0000256" key="1">
    <source>
        <dbReference type="ARBA" id="ARBA00022741"/>
    </source>
</evidence>
<evidence type="ECO:0000256" key="3">
    <source>
        <dbReference type="RuleBase" id="RU003322"/>
    </source>
</evidence>
<comment type="similarity">
    <text evidence="3">Belongs to the heat shock protein 70 family.</text>
</comment>
<dbReference type="InterPro" id="IPR018181">
    <property type="entry name" value="Heat_shock_70_CS"/>
</dbReference>
<dbReference type="GO" id="GO:0140662">
    <property type="term" value="F:ATP-dependent protein folding chaperone"/>
    <property type="evidence" value="ECO:0007669"/>
    <property type="project" value="InterPro"/>
</dbReference>
<dbReference type="PANTHER" id="PTHR19375">
    <property type="entry name" value="HEAT SHOCK PROTEIN 70KDA"/>
    <property type="match status" value="1"/>
</dbReference>
<accession>D8M508</accession>
<dbReference type="OMA" id="INAKHEL"/>
<dbReference type="Gene3D" id="3.30.420.40">
    <property type="match status" value="2"/>
</dbReference>
<proteinExistence type="inferred from homology"/>
<dbReference type="SUPFAM" id="SSF53067">
    <property type="entry name" value="Actin-like ATPase domain"/>
    <property type="match status" value="2"/>
</dbReference>
<evidence type="ECO:0000313" key="4">
    <source>
        <dbReference type="EMBL" id="CBK23147.2"/>
    </source>
</evidence>
<protein>
    <recommendedName>
        <fullName evidence="6">Heat shock protein 70</fullName>
    </recommendedName>
</protein>
<dbReference type="InterPro" id="IPR043129">
    <property type="entry name" value="ATPase_NBD"/>
</dbReference>
<dbReference type="RefSeq" id="XP_012897195.1">
    <property type="nucleotide sequence ID" value="XM_013041741.1"/>
</dbReference>
<name>D8M508_BLAHO</name>
<dbReference type="GO" id="GO:0005524">
    <property type="term" value="F:ATP binding"/>
    <property type="evidence" value="ECO:0007669"/>
    <property type="project" value="UniProtKB-KW"/>
</dbReference>
<reference evidence="4" key="1">
    <citation type="submission" date="2010-02" db="EMBL/GenBank/DDBJ databases">
        <title>Sequencing and annotation of the Blastocystis hominis genome.</title>
        <authorList>
            <person name="Wincker P."/>
        </authorList>
    </citation>
    <scope>NUCLEOTIDE SEQUENCE</scope>
    <source>
        <strain evidence="4">Singapore isolate B</strain>
    </source>
</reference>
<dbReference type="InterPro" id="IPR029047">
    <property type="entry name" value="HSP70_peptide-bd_sf"/>
</dbReference>
<dbReference type="Gene3D" id="3.90.640.10">
    <property type="entry name" value="Actin, Chain A, domain 4"/>
    <property type="match status" value="1"/>
</dbReference>
<dbReference type="OrthoDB" id="2401965at2759"/>
<evidence type="ECO:0000313" key="5">
    <source>
        <dbReference type="Proteomes" id="UP000008312"/>
    </source>
</evidence>
<sequence length="587" mass="66259">MQVVDCIGIDLGTTNSCVAYYKNSEYHVVSENGRGYIPSVIAVDGYKTICGFPAELLKGRKNAAYELKRILGKRFSDPIAQECKRPDDSIIVHLQDKERSYDLAVNELYSMLIKSIIEKSEAVIGDTVKKAVITVPATFSDIYRSITMLCAEAAGLEVVQILEEPVAAAICYADQIENNSNVLVFDMGGGTFDVCILEITADEHGQRLYKKLATDGDPFLGGMDITKKLAESVRKRLQDAGRDIPNESKLLSMCEKVKIEISMHDSADLGNYNDDYEGILVTRDELERYISDITNKAIQIVNRCVERAGLAAVNIDSVIMVGGSSNLEYFKGKLNQIFRRVERTLNVEEAIAKGALMYYMGVNGMLNNTQIVLRMETNARYVIQQPNDQVYVMIDNKRPYGIEIQKKFTTFRDGDSFIQLPLAQGNSNLFSENQYIGRLIIRNIPIKPKGEVVVTVHCKVDMNGIVHFSAKMDPIDGFPERDAVAELSNPVLPTDREEVVQTINYYGKKREEVEKQKQKVRCQQQLMKMKSCLSDRRYEGNMWYYYSLVQNWCDYADVTSKEYETVINGILDQLGTEGFMRHEVEVA</sequence>
<dbReference type="Proteomes" id="UP000008312">
    <property type="component" value="Unassembled WGS sequence"/>
</dbReference>
<dbReference type="AlphaFoldDB" id="D8M508"/>
<organism evidence="4">
    <name type="scientific">Blastocystis hominis</name>
    <dbReference type="NCBI Taxonomy" id="12968"/>
    <lineage>
        <taxon>Eukaryota</taxon>
        <taxon>Sar</taxon>
        <taxon>Stramenopiles</taxon>
        <taxon>Bigyra</taxon>
        <taxon>Opalozoa</taxon>
        <taxon>Opalinata</taxon>
        <taxon>Blastocystidae</taxon>
        <taxon>Blastocystis</taxon>
    </lineage>
</organism>
<gene>
    <name evidence="4" type="ORF">GSBLH_T00003070001</name>
</gene>
<dbReference type="EMBL" id="FN668655">
    <property type="protein sequence ID" value="CBK23147.2"/>
    <property type="molecule type" value="Genomic_DNA"/>
</dbReference>
<dbReference type="GeneID" id="24920193"/>
<dbReference type="SUPFAM" id="SSF100920">
    <property type="entry name" value="Heat shock protein 70kD (HSP70), peptide-binding domain"/>
    <property type="match status" value="1"/>
</dbReference>
<dbReference type="PRINTS" id="PR00301">
    <property type="entry name" value="HEATSHOCK70"/>
</dbReference>